<dbReference type="Proteomes" id="UP000321595">
    <property type="component" value="Chromosome"/>
</dbReference>
<proteinExistence type="predicted"/>
<name>A0A5B8XMY2_9DELT</name>
<dbReference type="KEGG" id="bbae:FRD01_06440"/>
<protein>
    <submittedName>
        <fullName evidence="1">MBL fold metallo-hydrolase</fullName>
    </submittedName>
</protein>
<dbReference type="InterPro" id="IPR036866">
    <property type="entry name" value="RibonucZ/Hydroxyglut_hydro"/>
</dbReference>
<dbReference type="PANTHER" id="PTHR39189:SF1">
    <property type="entry name" value="UPF0173 METAL-DEPENDENT HYDROLASE YTKL"/>
    <property type="match status" value="1"/>
</dbReference>
<accession>A0A5B8XMY2</accession>
<keyword evidence="1" id="KW-0378">Hydrolase</keyword>
<dbReference type="OrthoDB" id="9789133at2"/>
<sequence length="215" mass="23504">MKIQFFGHATVGIWSKDGSSLIVDPYESGSYDGRIAYTPITEHFNYGVSSHAHDDHNAFHAVACEKVVESGLHGPFEIRRVPLMHDEYDGARFGGGVDALVITCDGLTVVHLSDVGHEPSTDKIQAIGVPDILLVPVGGFYTIGAHQALSWTRRLKARCVIPIHFATPACTLPIRSVEPFLELIGEYNRVARGFIDVASVNDLPRALILFPTQMP</sequence>
<dbReference type="Gene3D" id="3.60.15.10">
    <property type="entry name" value="Ribonuclease Z/Hydroxyacylglutathione hydrolase-like"/>
    <property type="match status" value="1"/>
</dbReference>
<keyword evidence="2" id="KW-1185">Reference proteome</keyword>
<gene>
    <name evidence="1" type="ORF">FRD01_06440</name>
</gene>
<dbReference type="RefSeq" id="WP_146958570.1">
    <property type="nucleotide sequence ID" value="NZ_CP042467.1"/>
</dbReference>
<dbReference type="AlphaFoldDB" id="A0A5B8XMY2"/>
<reference evidence="1 2" key="1">
    <citation type="submission" date="2019-08" db="EMBL/GenBank/DDBJ databases">
        <authorList>
            <person name="Liang Q."/>
        </authorList>
    </citation>
    <scope>NUCLEOTIDE SEQUENCE [LARGE SCALE GENOMIC DNA]</scope>
    <source>
        <strain evidence="1 2">V1718</strain>
    </source>
</reference>
<dbReference type="EMBL" id="CP042467">
    <property type="protein sequence ID" value="QED26885.1"/>
    <property type="molecule type" value="Genomic_DNA"/>
</dbReference>
<dbReference type="SUPFAM" id="SSF56281">
    <property type="entry name" value="Metallo-hydrolase/oxidoreductase"/>
    <property type="match status" value="1"/>
</dbReference>
<evidence type="ECO:0000313" key="1">
    <source>
        <dbReference type="EMBL" id="QED26885.1"/>
    </source>
</evidence>
<dbReference type="Pfam" id="PF13483">
    <property type="entry name" value="Lactamase_B_3"/>
    <property type="match status" value="1"/>
</dbReference>
<dbReference type="PANTHER" id="PTHR39189">
    <property type="entry name" value="UPF0173 METAL-DEPENDENT HYDROLASE YTKL"/>
    <property type="match status" value="1"/>
</dbReference>
<organism evidence="1 2">
    <name type="scientific">Microvenator marinus</name>
    <dbReference type="NCBI Taxonomy" id="2600177"/>
    <lineage>
        <taxon>Bacteria</taxon>
        <taxon>Deltaproteobacteria</taxon>
        <taxon>Bradymonadales</taxon>
        <taxon>Microvenatoraceae</taxon>
        <taxon>Microvenator</taxon>
    </lineage>
</organism>
<dbReference type="GO" id="GO:0016787">
    <property type="term" value="F:hydrolase activity"/>
    <property type="evidence" value="ECO:0007669"/>
    <property type="project" value="UniProtKB-KW"/>
</dbReference>
<evidence type="ECO:0000313" key="2">
    <source>
        <dbReference type="Proteomes" id="UP000321595"/>
    </source>
</evidence>